<dbReference type="EMBL" id="SRLO01002051">
    <property type="protein sequence ID" value="TNN34056.1"/>
    <property type="molecule type" value="Genomic_DNA"/>
</dbReference>
<feature type="region of interest" description="Disordered" evidence="1">
    <location>
        <begin position="104"/>
        <end position="129"/>
    </location>
</feature>
<dbReference type="AlphaFoldDB" id="A0A4Z2EYJ8"/>
<evidence type="ECO:0000256" key="2">
    <source>
        <dbReference type="SAM" id="SignalP"/>
    </source>
</evidence>
<dbReference type="OrthoDB" id="8961485at2759"/>
<accession>A0A4Z2EYJ8</accession>
<sequence>MWNTSAILLYSSLTLVNPWMRPVGLPWASWVWKTSRGLGYSGGPGGGGEGGGGRGGATPVSEAPVPRGLGPRVLRARGLPGLHRAPASVRPPLGALALLWRGEETRSAPRPADRPPDHTAARRLGARSG</sequence>
<evidence type="ECO:0000313" key="4">
    <source>
        <dbReference type="Proteomes" id="UP000314294"/>
    </source>
</evidence>
<proteinExistence type="predicted"/>
<keyword evidence="4" id="KW-1185">Reference proteome</keyword>
<gene>
    <name evidence="3" type="ORF">EYF80_055774</name>
</gene>
<keyword evidence="2" id="KW-0732">Signal</keyword>
<feature type="region of interest" description="Disordered" evidence="1">
    <location>
        <begin position="39"/>
        <end position="74"/>
    </location>
</feature>
<reference evidence="3 4" key="1">
    <citation type="submission" date="2019-03" db="EMBL/GenBank/DDBJ databases">
        <title>First draft genome of Liparis tanakae, snailfish: a comprehensive survey of snailfish specific genes.</title>
        <authorList>
            <person name="Kim W."/>
            <person name="Song I."/>
            <person name="Jeong J.-H."/>
            <person name="Kim D."/>
            <person name="Kim S."/>
            <person name="Ryu S."/>
            <person name="Song J.Y."/>
            <person name="Lee S.K."/>
        </authorList>
    </citation>
    <scope>NUCLEOTIDE SEQUENCE [LARGE SCALE GENOMIC DNA]</scope>
    <source>
        <tissue evidence="3">Muscle</tissue>
    </source>
</reference>
<evidence type="ECO:0000256" key="1">
    <source>
        <dbReference type="SAM" id="MobiDB-lite"/>
    </source>
</evidence>
<feature type="signal peptide" evidence="2">
    <location>
        <begin position="1"/>
        <end position="18"/>
    </location>
</feature>
<comment type="caution">
    <text evidence="3">The sequence shown here is derived from an EMBL/GenBank/DDBJ whole genome shotgun (WGS) entry which is preliminary data.</text>
</comment>
<organism evidence="3 4">
    <name type="scientific">Liparis tanakae</name>
    <name type="common">Tanaka's snailfish</name>
    <dbReference type="NCBI Taxonomy" id="230148"/>
    <lineage>
        <taxon>Eukaryota</taxon>
        <taxon>Metazoa</taxon>
        <taxon>Chordata</taxon>
        <taxon>Craniata</taxon>
        <taxon>Vertebrata</taxon>
        <taxon>Euteleostomi</taxon>
        <taxon>Actinopterygii</taxon>
        <taxon>Neopterygii</taxon>
        <taxon>Teleostei</taxon>
        <taxon>Neoteleostei</taxon>
        <taxon>Acanthomorphata</taxon>
        <taxon>Eupercaria</taxon>
        <taxon>Perciformes</taxon>
        <taxon>Cottioidei</taxon>
        <taxon>Cottales</taxon>
        <taxon>Liparidae</taxon>
        <taxon>Liparis</taxon>
    </lineage>
</organism>
<feature type="compositionally biased region" description="Basic and acidic residues" evidence="1">
    <location>
        <begin position="104"/>
        <end position="120"/>
    </location>
</feature>
<feature type="chain" id="PRO_5021313641" evidence="2">
    <location>
        <begin position="19"/>
        <end position="129"/>
    </location>
</feature>
<evidence type="ECO:0000313" key="3">
    <source>
        <dbReference type="EMBL" id="TNN34056.1"/>
    </source>
</evidence>
<protein>
    <submittedName>
        <fullName evidence="3">Uncharacterized protein</fullName>
    </submittedName>
</protein>
<name>A0A4Z2EYJ8_9TELE</name>
<dbReference type="Proteomes" id="UP000314294">
    <property type="component" value="Unassembled WGS sequence"/>
</dbReference>
<feature type="compositionally biased region" description="Gly residues" evidence="1">
    <location>
        <begin position="39"/>
        <end position="56"/>
    </location>
</feature>